<organism evidence="2 3">
    <name type="scientific">Klebsiella grimontii</name>
    <dbReference type="NCBI Taxonomy" id="2058152"/>
    <lineage>
        <taxon>Bacteria</taxon>
        <taxon>Pseudomonadati</taxon>
        <taxon>Pseudomonadota</taxon>
        <taxon>Gammaproteobacteria</taxon>
        <taxon>Enterobacterales</taxon>
        <taxon>Enterobacteriaceae</taxon>
        <taxon>Klebsiella/Raoultella group</taxon>
        <taxon>Klebsiella</taxon>
    </lineage>
</organism>
<dbReference type="Proteomes" id="UP000220639">
    <property type="component" value="Unassembled WGS sequence"/>
</dbReference>
<dbReference type="InterPro" id="IPR000600">
    <property type="entry name" value="ROK"/>
</dbReference>
<proteinExistence type="inferred from homology"/>
<protein>
    <submittedName>
        <fullName evidence="2">CymI protein</fullName>
    </submittedName>
</protein>
<dbReference type="Pfam" id="PF00480">
    <property type="entry name" value="ROK"/>
    <property type="match status" value="1"/>
</dbReference>
<sequence>MKLGISLAIDWIRGVLIDDGEVCYRTQVLTPIDCQQSVDTVLHMIFSIQRTYGNIDFVGISIMQSNVSRWGPLDRITNFFEMAIDKKTGIHCQSFGPALVVLQNLDTSLLSGLKGNIMSIVVDFGCELCVVDKYNDDSVFDHAINVSWAHLPLKNYQPLIDGISPVCECCGIGCVHQFISTSGIERQYFQFSLQRKSALEIIQGVDGSDAWAQKVYRMWMDQLARALLDPIMVFKPRLLVLSGLATIHSDFPLSLKSVLSRHCPNNYLPEIIRLNYEEYRFAYDAAMANKEKAQYTSTLAL</sequence>
<evidence type="ECO:0000256" key="1">
    <source>
        <dbReference type="ARBA" id="ARBA00006479"/>
    </source>
</evidence>
<dbReference type="RefSeq" id="WP_004136089.1">
    <property type="nucleotide sequence ID" value="NZ_CABGKG010000039.1"/>
</dbReference>
<dbReference type="SUPFAM" id="SSF53067">
    <property type="entry name" value="Actin-like ATPase domain"/>
    <property type="match status" value="1"/>
</dbReference>
<dbReference type="AlphaFoldDB" id="A0A285B8J5"/>
<evidence type="ECO:0000313" key="3">
    <source>
        <dbReference type="Proteomes" id="UP000220639"/>
    </source>
</evidence>
<dbReference type="Gene3D" id="3.30.420.40">
    <property type="match status" value="1"/>
</dbReference>
<name>A0A285B8J5_9ENTR</name>
<dbReference type="PANTHER" id="PTHR18964">
    <property type="entry name" value="ROK (REPRESSOR, ORF, KINASE) FAMILY"/>
    <property type="match status" value="1"/>
</dbReference>
<evidence type="ECO:0000313" key="2">
    <source>
        <dbReference type="EMBL" id="SNU37299.1"/>
    </source>
</evidence>
<dbReference type="EMBL" id="FZTC01000028">
    <property type="protein sequence ID" value="SNU37299.1"/>
    <property type="molecule type" value="Genomic_DNA"/>
</dbReference>
<gene>
    <name evidence="2" type="primary">cymI</name>
    <name evidence="2" type="ORF">KOSB73_340016</name>
</gene>
<dbReference type="InterPro" id="IPR043129">
    <property type="entry name" value="ATPase_NBD"/>
</dbReference>
<comment type="similarity">
    <text evidence="1">Belongs to the ROK (NagC/XylR) family.</text>
</comment>
<reference evidence="3" key="1">
    <citation type="submission" date="2017-08" db="EMBL/GenBank/DDBJ databases">
        <authorList>
            <person name="Brisse S."/>
        </authorList>
    </citation>
    <scope>NUCLEOTIDE SEQUENCE [LARGE SCALE GENOMIC DNA]</scope>
    <source>
        <strain evidence="3">06D021</strain>
    </source>
</reference>
<dbReference type="PANTHER" id="PTHR18964:SF149">
    <property type="entry name" value="BIFUNCTIONAL UDP-N-ACETYLGLUCOSAMINE 2-EPIMERASE_N-ACETYLMANNOSAMINE KINASE"/>
    <property type="match status" value="1"/>
</dbReference>
<accession>A0A285B8J5</accession>